<keyword evidence="8" id="KW-1185">Reference proteome</keyword>
<dbReference type="PROSITE" id="PS50043">
    <property type="entry name" value="HTH_LUXR_2"/>
    <property type="match status" value="1"/>
</dbReference>
<feature type="modified residue" description="4-aspartylphosphate" evidence="4">
    <location>
        <position position="54"/>
    </location>
</feature>
<evidence type="ECO:0000256" key="1">
    <source>
        <dbReference type="ARBA" id="ARBA00023015"/>
    </source>
</evidence>
<dbReference type="SMART" id="SM00421">
    <property type="entry name" value="HTH_LUXR"/>
    <property type="match status" value="1"/>
</dbReference>
<dbReference type="CDD" id="cd06170">
    <property type="entry name" value="LuxR_C_like"/>
    <property type="match status" value="1"/>
</dbReference>
<keyword evidence="2" id="KW-0238">DNA-binding</keyword>
<evidence type="ECO:0000256" key="4">
    <source>
        <dbReference type="PROSITE-ProRule" id="PRU00169"/>
    </source>
</evidence>
<organism evidence="7 8">
    <name type="scientific">Brevundimonas nasdae</name>
    <dbReference type="NCBI Taxonomy" id="172043"/>
    <lineage>
        <taxon>Bacteria</taxon>
        <taxon>Pseudomonadati</taxon>
        <taxon>Pseudomonadota</taxon>
        <taxon>Alphaproteobacteria</taxon>
        <taxon>Caulobacterales</taxon>
        <taxon>Caulobacteraceae</taxon>
        <taxon>Brevundimonas</taxon>
    </lineage>
</organism>
<dbReference type="NCBIfam" id="NF006900">
    <property type="entry name" value="PRK09390.1"/>
    <property type="match status" value="1"/>
</dbReference>
<dbReference type="PANTHER" id="PTHR44688:SF16">
    <property type="entry name" value="DNA-BINDING TRANSCRIPTIONAL ACTIVATOR DEVR_DOSR"/>
    <property type="match status" value="1"/>
</dbReference>
<dbReference type="GeneID" id="94376025"/>
<accession>A0ABX8TDT7</accession>
<evidence type="ECO:0000256" key="3">
    <source>
        <dbReference type="ARBA" id="ARBA00023163"/>
    </source>
</evidence>
<reference evidence="7 8" key="1">
    <citation type="submission" date="2021-07" db="EMBL/GenBank/DDBJ databases">
        <title>Isolation and characterization of bacteria from a gold mining with a capacity of golden bioaccumulation.</title>
        <authorList>
            <person name="Yang X.J."/>
        </authorList>
    </citation>
    <scope>NUCLEOTIDE SEQUENCE [LARGE SCALE GENOMIC DNA]</scope>
    <source>
        <strain evidence="7 8">Au29</strain>
    </source>
</reference>
<keyword evidence="3" id="KW-0804">Transcription</keyword>
<dbReference type="SMART" id="SM00448">
    <property type="entry name" value="REC"/>
    <property type="match status" value="1"/>
</dbReference>
<feature type="domain" description="Response regulatory" evidence="6">
    <location>
        <begin position="5"/>
        <end position="120"/>
    </location>
</feature>
<dbReference type="EMBL" id="CP080034">
    <property type="protein sequence ID" value="QYC09352.1"/>
    <property type="molecule type" value="Genomic_DNA"/>
</dbReference>
<evidence type="ECO:0000259" key="6">
    <source>
        <dbReference type="PROSITE" id="PS50110"/>
    </source>
</evidence>
<proteinExistence type="predicted"/>
<evidence type="ECO:0000259" key="5">
    <source>
        <dbReference type="PROSITE" id="PS50043"/>
    </source>
</evidence>
<keyword evidence="1" id="KW-0805">Transcription regulation</keyword>
<dbReference type="InterPro" id="IPR001789">
    <property type="entry name" value="Sig_transdc_resp-reg_receiver"/>
</dbReference>
<sequence length="206" mass="22822">MKPYSVFIIDDDEAMRHAMLLLLRGEGFRARAFVSATDFLENLPVEKSACIITDIRMPQTSGVELVERLKALRGPAWPIIAVTGHGDVSLAVQLMKAGVVDFIEKPFDPNRILEAVRSCINQMSGAEAERNMKDATCARLATLTPRERQVFDALIEGKSNKMIALDLEISPRTVEIFRAKLMQKMQAHSLPELVRMGMRAASGPIG</sequence>
<gene>
    <name evidence="7" type="ORF">KWG56_12145</name>
</gene>
<dbReference type="PROSITE" id="PS50110">
    <property type="entry name" value="RESPONSE_REGULATORY"/>
    <property type="match status" value="1"/>
</dbReference>
<evidence type="ECO:0000256" key="2">
    <source>
        <dbReference type="ARBA" id="ARBA00023125"/>
    </source>
</evidence>
<dbReference type="PANTHER" id="PTHR44688">
    <property type="entry name" value="DNA-BINDING TRANSCRIPTIONAL ACTIVATOR DEVR_DOSR"/>
    <property type="match status" value="1"/>
</dbReference>
<evidence type="ECO:0000313" key="8">
    <source>
        <dbReference type="Proteomes" id="UP000824334"/>
    </source>
</evidence>
<dbReference type="Pfam" id="PF00072">
    <property type="entry name" value="Response_reg"/>
    <property type="match status" value="1"/>
</dbReference>
<protein>
    <submittedName>
        <fullName evidence="7">Response regulator</fullName>
    </submittedName>
</protein>
<dbReference type="InterPro" id="IPR000792">
    <property type="entry name" value="Tscrpt_reg_LuxR_C"/>
</dbReference>
<dbReference type="Pfam" id="PF00196">
    <property type="entry name" value="GerE"/>
    <property type="match status" value="1"/>
</dbReference>
<feature type="domain" description="HTH luxR-type" evidence="5">
    <location>
        <begin position="136"/>
        <end position="201"/>
    </location>
</feature>
<dbReference type="RefSeq" id="WP_219354958.1">
    <property type="nucleotide sequence ID" value="NZ_CP080034.1"/>
</dbReference>
<keyword evidence="4" id="KW-0597">Phosphoprotein</keyword>
<dbReference type="Proteomes" id="UP000824334">
    <property type="component" value="Chromosome"/>
</dbReference>
<evidence type="ECO:0000313" key="7">
    <source>
        <dbReference type="EMBL" id="QYC09352.1"/>
    </source>
</evidence>
<name>A0ABX8TDT7_9CAUL</name>